<evidence type="ECO:0000313" key="1">
    <source>
        <dbReference type="EMBL" id="NMH58507.1"/>
    </source>
</evidence>
<dbReference type="SUPFAM" id="SSF51197">
    <property type="entry name" value="Clavaminate synthase-like"/>
    <property type="match status" value="1"/>
</dbReference>
<sequence length="295" mass="33949">MSEFNHAKTMVITEFLAYLRLLSRRLKMSQLITISRQLVHFGPWRNIALRLLPRSLPPAGVQGAVSLLPKHNSSEVVSSLRQDGLFILGELPHNFISKLRLTTDKLPLKEYKLVHQVSDEIRQLSRDPNLLSLLHDYFNRTPQLIEASLFVTGPESHLPDHSQNSFHFDYAGWESLNVFVYLTDVTLESSYHVYVKGSAKQISWWDVLRQIVPKTEVYSRFNADVTPILGKAGTIFIENAEGFHRRNKGAERRVLLNLLYTSHRNVLSYGRSNRKGLRARDRIFKEITSQQSNTL</sequence>
<dbReference type="Proteomes" id="UP000709336">
    <property type="component" value="Unassembled WGS sequence"/>
</dbReference>
<organism evidence="1 2">
    <name type="scientific">Alteromonas ponticola</name>
    <dbReference type="NCBI Taxonomy" id="2720613"/>
    <lineage>
        <taxon>Bacteria</taxon>
        <taxon>Pseudomonadati</taxon>
        <taxon>Pseudomonadota</taxon>
        <taxon>Gammaproteobacteria</taxon>
        <taxon>Alteromonadales</taxon>
        <taxon>Alteromonadaceae</taxon>
        <taxon>Alteromonas/Salinimonas group</taxon>
        <taxon>Alteromonas</taxon>
    </lineage>
</organism>
<proteinExistence type="predicted"/>
<name>A0ABX1R0B2_9ALTE</name>
<gene>
    <name evidence="1" type="ORF">HCJ96_00525</name>
</gene>
<dbReference type="RefSeq" id="WP_169209077.1">
    <property type="nucleotide sequence ID" value="NZ_JAATNW010000001.1"/>
</dbReference>
<evidence type="ECO:0000313" key="2">
    <source>
        <dbReference type="Proteomes" id="UP000709336"/>
    </source>
</evidence>
<evidence type="ECO:0008006" key="3">
    <source>
        <dbReference type="Google" id="ProtNLM"/>
    </source>
</evidence>
<dbReference type="EMBL" id="JAATNW010000001">
    <property type="protein sequence ID" value="NMH58507.1"/>
    <property type="molecule type" value="Genomic_DNA"/>
</dbReference>
<protein>
    <recommendedName>
        <fullName evidence="3">Phytanoyl-CoA dioxygenase</fullName>
    </recommendedName>
</protein>
<reference evidence="1 2" key="1">
    <citation type="submission" date="2020-03" db="EMBL/GenBank/DDBJ databases">
        <title>Alteromonas ponticola sp. nov., isolated from seawater.</title>
        <authorList>
            <person name="Yoon J.-H."/>
            <person name="Kim Y.-O."/>
        </authorList>
    </citation>
    <scope>NUCLEOTIDE SEQUENCE [LARGE SCALE GENOMIC DNA]</scope>
    <source>
        <strain evidence="1 2">MYP5</strain>
    </source>
</reference>
<comment type="caution">
    <text evidence="1">The sequence shown here is derived from an EMBL/GenBank/DDBJ whole genome shotgun (WGS) entry which is preliminary data.</text>
</comment>
<dbReference type="Gene3D" id="2.60.120.620">
    <property type="entry name" value="q2cbj1_9rhob like domain"/>
    <property type="match status" value="1"/>
</dbReference>
<keyword evidence="2" id="KW-1185">Reference proteome</keyword>
<accession>A0ABX1R0B2</accession>